<sequence length="697" mass="75360">MFFRPTSFFLLLLALWVAIFALAVITAIALIASTSCANCQSAFGNEDSVAHTGFYVTNEDADTTLERISAFVYEHSSYFQSVHITLFQAVATCCLAISPPSLWAMIWSRLDYSAETIRKPMTMTVLQDSINMAQSKSLASAFSYTISSGSLARPVLFVILIAILSRGAPLAISPIYKPHEGPYLVNASVLVGGGTGISTYGLSYDLNDVIPGGLESGRALLAARSYLSIDIIPTVYDIGVAPFLFQDAVQAIWNARIKTAVARNTLDCSSSALSRLWNTTNANSTQDVVVLDINYFSPSLAPSHELGYLVAGYEVQGYLTNEPEVTPTYLNTSLTNTTSSVTAVTSVVFLAANGTMEGAQQTITAPNSPSWISSVDVLICTSDTTLEVSYCTIDRGQVTNCSPSNTDDLEKYVQHPLTVATILAASPVTAYYHIADLLPIYDINPQIIASQLPPLPYLTANAQIDSYYIPLNYTQNVLFRQTAQAITQGLVNAYAFPQPQNLQITVTFGTSQPILSSIIMAVALACALAATLLNISQREVRALDMARLLAISRNPELDVLLAPYSARNKEMGEDVMEATVVCHNDEGQHVLVLDMVTTDDVSASGEAESLIANDCELGHVPLLRGRHPEPVGRSKGRLAGEDAWDVEGVGWSTMSELEGVAKDECWLTSWRVTGHRQDRRKSSPCTTANDLSTSVLF</sequence>
<dbReference type="EMBL" id="NHYE01005046">
    <property type="protein sequence ID" value="PPQ78557.1"/>
    <property type="molecule type" value="Genomic_DNA"/>
</dbReference>
<keyword evidence="1" id="KW-1133">Transmembrane helix</keyword>
<keyword evidence="3" id="KW-1185">Reference proteome</keyword>
<dbReference type="InParanoid" id="A0A409WJ74"/>
<dbReference type="Proteomes" id="UP000284706">
    <property type="component" value="Unassembled WGS sequence"/>
</dbReference>
<evidence type="ECO:0000313" key="2">
    <source>
        <dbReference type="EMBL" id="PPQ78557.1"/>
    </source>
</evidence>
<name>A0A409WJ74_9AGAR</name>
<dbReference type="AlphaFoldDB" id="A0A409WJ74"/>
<comment type="caution">
    <text evidence="2">The sequence shown here is derived from an EMBL/GenBank/DDBJ whole genome shotgun (WGS) entry which is preliminary data.</text>
</comment>
<evidence type="ECO:0000313" key="3">
    <source>
        <dbReference type="Proteomes" id="UP000284706"/>
    </source>
</evidence>
<feature type="transmembrane region" description="Helical" evidence="1">
    <location>
        <begin position="514"/>
        <end position="535"/>
    </location>
</feature>
<gene>
    <name evidence="2" type="ORF">CVT26_005324</name>
</gene>
<reference evidence="2 3" key="1">
    <citation type="journal article" date="2018" name="Evol. Lett.">
        <title>Horizontal gene cluster transfer increased hallucinogenic mushroom diversity.</title>
        <authorList>
            <person name="Reynolds H.T."/>
            <person name="Vijayakumar V."/>
            <person name="Gluck-Thaler E."/>
            <person name="Korotkin H.B."/>
            <person name="Matheny P.B."/>
            <person name="Slot J.C."/>
        </authorList>
    </citation>
    <scope>NUCLEOTIDE SEQUENCE [LARGE SCALE GENOMIC DNA]</scope>
    <source>
        <strain evidence="2 3">SRW20</strain>
    </source>
</reference>
<organism evidence="2 3">
    <name type="scientific">Gymnopilus dilepis</name>
    <dbReference type="NCBI Taxonomy" id="231916"/>
    <lineage>
        <taxon>Eukaryota</taxon>
        <taxon>Fungi</taxon>
        <taxon>Dikarya</taxon>
        <taxon>Basidiomycota</taxon>
        <taxon>Agaricomycotina</taxon>
        <taxon>Agaricomycetes</taxon>
        <taxon>Agaricomycetidae</taxon>
        <taxon>Agaricales</taxon>
        <taxon>Agaricineae</taxon>
        <taxon>Hymenogastraceae</taxon>
        <taxon>Gymnopilus</taxon>
    </lineage>
</organism>
<accession>A0A409WJ74</accession>
<protein>
    <submittedName>
        <fullName evidence="2">Uncharacterized protein</fullName>
    </submittedName>
</protein>
<evidence type="ECO:0000256" key="1">
    <source>
        <dbReference type="SAM" id="Phobius"/>
    </source>
</evidence>
<keyword evidence="1" id="KW-0812">Transmembrane</keyword>
<dbReference type="OrthoDB" id="3261276at2759"/>
<proteinExistence type="predicted"/>
<keyword evidence="1" id="KW-0472">Membrane</keyword>